<dbReference type="EC" id="5.1.1.-" evidence="5"/>
<evidence type="ECO:0000259" key="6">
    <source>
        <dbReference type="SMART" id="SM00922"/>
    </source>
</evidence>
<evidence type="ECO:0000313" key="7">
    <source>
        <dbReference type="EMBL" id="MDQ2067883.1"/>
    </source>
</evidence>
<dbReference type="RefSeq" id="WP_306681594.1">
    <property type="nucleotide sequence ID" value="NZ_JAVDBT010000018.1"/>
</dbReference>
<organism evidence="7 8">
    <name type="scientific">Pseudogemmobacter lacusdianii</name>
    <dbReference type="NCBI Taxonomy" id="3069608"/>
    <lineage>
        <taxon>Bacteria</taxon>
        <taxon>Pseudomonadati</taxon>
        <taxon>Pseudomonadota</taxon>
        <taxon>Alphaproteobacteria</taxon>
        <taxon>Rhodobacterales</taxon>
        <taxon>Paracoccaceae</taxon>
        <taxon>Pseudogemmobacter</taxon>
    </lineage>
</organism>
<dbReference type="PANTHER" id="PTHR48080">
    <property type="entry name" value="D-GALACTONATE DEHYDRATASE-RELATED"/>
    <property type="match status" value="1"/>
</dbReference>
<protein>
    <recommendedName>
        <fullName evidence="5">Dipeptide epimerase</fullName>
        <ecNumber evidence="5">5.1.1.-</ecNumber>
    </recommendedName>
</protein>
<evidence type="ECO:0000256" key="5">
    <source>
        <dbReference type="RuleBase" id="RU366006"/>
    </source>
</evidence>
<keyword evidence="8" id="KW-1185">Reference proteome</keyword>
<evidence type="ECO:0000256" key="1">
    <source>
        <dbReference type="ARBA" id="ARBA00008031"/>
    </source>
</evidence>
<gene>
    <name evidence="7" type="ORF">Q9295_16025</name>
</gene>
<dbReference type="Gene3D" id="3.20.20.120">
    <property type="entry name" value="Enolase-like C-terminal domain"/>
    <property type="match status" value="1"/>
</dbReference>
<keyword evidence="3 5" id="KW-0460">Magnesium</keyword>
<dbReference type="EMBL" id="JAVDBT010000018">
    <property type="protein sequence ID" value="MDQ2067883.1"/>
    <property type="molecule type" value="Genomic_DNA"/>
</dbReference>
<evidence type="ECO:0000313" key="8">
    <source>
        <dbReference type="Proteomes" id="UP001239680"/>
    </source>
</evidence>
<dbReference type="Pfam" id="PF13378">
    <property type="entry name" value="MR_MLE_C"/>
    <property type="match status" value="1"/>
</dbReference>
<dbReference type="InterPro" id="IPR034593">
    <property type="entry name" value="DgoD-like"/>
</dbReference>
<dbReference type="SFLD" id="SFLDS00001">
    <property type="entry name" value="Enolase"/>
    <property type="match status" value="1"/>
</dbReference>
<dbReference type="InterPro" id="IPR029065">
    <property type="entry name" value="Enolase_C-like"/>
</dbReference>
<dbReference type="InterPro" id="IPR034603">
    <property type="entry name" value="Dipeptide_epimerase"/>
</dbReference>
<dbReference type="SUPFAM" id="SSF51604">
    <property type="entry name" value="Enolase C-terminal domain-like"/>
    <property type="match status" value="1"/>
</dbReference>
<dbReference type="InterPro" id="IPR036849">
    <property type="entry name" value="Enolase-like_C_sf"/>
</dbReference>
<feature type="domain" description="Mandelate racemase/muconate lactonizing enzyme C-terminal" evidence="6">
    <location>
        <begin position="131"/>
        <end position="219"/>
    </location>
</feature>
<sequence>MIRFDFSIDKWPLKQPFRFAGFTVTDLDCVHVRLSRNGVQAQGEGVLPVVFDVTIEAVTAQLDGLTKALAQGTPIEALCGALPPGPARNALDCALWDLRAKESGTDIWQLAGLPAAADQLEVDETIGLGTPDDMARAAKASAHRVLKVKLDAENIIDRVRAIRSARPDAELIVDANQSWTLDLLRRHGADLAVLDVKMIEQPLPRGQDAQLRGLDCPVPIFADESCHTAADVPQLIGLYQGVNIKLDKTGGLTEALALVHAARAAGMGVMVGCMAGTSLSMAPAYVIAGLSDWSDLDGPLLLAQDRPPAMTYAAGQLTRCAPALWG</sequence>
<dbReference type="Proteomes" id="UP001239680">
    <property type="component" value="Unassembled WGS sequence"/>
</dbReference>
<dbReference type="CDD" id="cd03319">
    <property type="entry name" value="L-Ala-DL-Glu_epimerase"/>
    <property type="match status" value="1"/>
</dbReference>
<dbReference type="InterPro" id="IPR013341">
    <property type="entry name" value="Mandelate_racemase_N_dom"/>
</dbReference>
<keyword evidence="4 5" id="KW-0413">Isomerase</keyword>
<dbReference type="SFLD" id="SFLDF00010">
    <property type="entry name" value="dipeptide_epimerase"/>
    <property type="match status" value="1"/>
</dbReference>
<dbReference type="InterPro" id="IPR018110">
    <property type="entry name" value="Mandel_Rmase/mucon_lact_enz_CS"/>
</dbReference>
<comment type="cofactor">
    <cofactor evidence="5">
        <name>Mg(2+)</name>
        <dbReference type="ChEBI" id="CHEBI:18420"/>
    </cofactor>
    <text evidence="5">Binds 1 Mg(2+) ion per subunit.</text>
</comment>
<dbReference type="SFLD" id="SFLDG00180">
    <property type="entry name" value="muconate_cycloisomerase"/>
    <property type="match status" value="1"/>
</dbReference>
<name>A0ABU0W1W4_9RHOB</name>
<dbReference type="SMART" id="SM00922">
    <property type="entry name" value="MR_MLE"/>
    <property type="match status" value="1"/>
</dbReference>
<comment type="similarity">
    <text evidence="1 5">Belongs to the mandelate racemase/muconate lactonizing enzyme family.</text>
</comment>
<dbReference type="PROSITE" id="PS00909">
    <property type="entry name" value="MR_MLE_2"/>
    <property type="match status" value="1"/>
</dbReference>
<dbReference type="Gene3D" id="3.30.390.10">
    <property type="entry name" value="Enolase-like, N-terminal domain"/>
    <property type="match status" value="1"/>
</dbReference>
<dbReference type="InterPro" id="IPR029017">
    <property type="entry name" value="Enolase-like_N"/>
</dbReference>
<dbReference type="PANTHER" id="PTHR48080:SF3">
    <property type="entry name" value="ENOLASE SUPERFAMILY MEMBER DDB_G0284701"/>
    <property type="match status" value="1"/>
</dbReference>
<reference evidence="7 8" key="1">
    <citation type="submission" date="2023-08" db="EMBL/GenBank/DDBJ databases">
        <title>Characterization of two Paracoccaceae strains isolated from Phycosphere and proposal of Xinfangfangia lacusdiani sp. nov.</title>
        <authorList>
            <person name="Deng Y."/>
            <person name="Zhang Y.Q."/>
        </authorList>
    </citation>
    <scope>NUCLEOTIDE SEQUENCE [LARGE SCALE GENOMIC DNA]</scope>
    <source>
        <strain evidence="7 8">CPCC 101601</strain>
    </source>
</reference>
<keyword evidence="2 5" id="KW-0479">Metal-binding</keyword>
<proteinExistence type="inferred from homology"/>
<comment type="caution">
    <text evidence="7">The sequence shown here is derived from an EMBL/GenBank/DDBJ whole genome shotgun (WGS) entry which is preliminary data.</text>
</comment>
<dbReference type="Pfam" id="PF02746">
    <property type="entry name" value="MR_MLE_N"/>
    <property type="match status" value="1"/>
</dbReference>
<evidence type="ECO:0000256" key="4">
    <source>
        <dbReference type="ARBA" id="ARBA00023235"/>
    </source>
</evidence>
<accession>A0ABU0W1W4</accession>
<dbReference type="SUPFAM" id="SSF54826">
    <property type="entry name" value="Enolase N-terminal domain-like"/>
    <property type="match status" value="1"/>
</dbReference>
<evidence type="ECO:0000256" key="2">
    <source>
        <dbReference type="ARBA" id="ARBA00022723"/>
    </source>
</evidence>
<dbReference type="InterPro" id="IPR013342">
    <property type="entry name" value="Mandelate_racemase_C"/>
</dbReference>
<evidence type="ECO:0000256" key="3">
    <source>
        <dbReference type="ARBA" id="ARBA00022842"/>
    </source>
</evidence>